<dbReference type="Gene3D" id="3.40.1190.20">
    <property type="match status" value="1"/>
</dbReference>
<organism evidence="1 2">
    <name type="scientific">Idiomarina tyrosinivorans</name>
    <dbReference type="NCBI Taxonomy" id="1445662"/>
    <lineage>
        <taxon>Bacteria</taxon>
        <taxon>Pseudomonadati</taxon>
        <taxon>Pseudomonadota</taxon>
        <taxon>Gammaproteobacteria</taxon>
        <taxon>Alteromonadales</taxon>
        <taxon>Idiomarinaceae</taxon>
        <taxon>Idiomarina</taxon>
    </lineage>
</organism>
<dbReference type="OrthoDB" id="9795789at2"/>
<dbReference type="SUPFAM" id="SSF53613">
    <property type="entry name" value="Ribokinase-like"/>
    <property type="match status" value="1"/>
</dbReference>
<proteinExistence type="predicted"/>
<evidence type="ECO:0000313" key="2">
    <source>
        <dbReference type="Proteomes" id="UP000287996"/>
    </source>
</evidence>
<evidence type="ECO:0000313" key="1">
    <source>
        <dbReference type="EMBL" id="RUO80951.1"/>
    </source>
</evidence>
<dbReference type="SUPFAM" id="SSF52309">
    <property type="entry name" value="N-(deoxy)ribosyltransferase-like"/>
    <property type="match status" value="1"/>
</dbReference>
<accession>A0A432ZSY8</accession>
<protein>
    <submittedName>
        <fullName evidence="1">Nucleoside 2-deoxyribosyltransferase</fullName>
    </submittedName>
</protein>
<dbReference type="RefSeq" id="WP_126840957.1">
    <property type="nucleotide sequence ID" value="NZ_PIQH01000002.1"/>
</dbReference>
<dbReference type="EMBL" id="PIQH01000002">
    <property type="protein sequence ID" value="RUO80951.1"/>
    <property type="molecule type" value="Genomic_DNA"/>
</dbReference>
<dbReference type="GO" id="GO:0016740">
    <property type="term" value="F:transferase activity"/>
    <property type="evidence" value="ECO:0007669"/>
    <property type="project" value="UniProtKB-KW"/>
</dbReference>
<sequence length="409" mass="45012">MREITIVGGVYGEVCDFPRNQTIRGSAGRSAVALASEAKTSLFAFIDSEMEREFRAICNNNNVHETLFSREDPIWFRYRHPLSSPVRYDTNKEYTLGSEVTADQCLVFGTIENRPEVHANNVVYDPQNVNTASSFSSNGSKANSVIYVVSLLEGKVLTQCEEPKNIASKIMTFDNVTGVIVKCGPLGAFVTDRNESEWVPCFPSTKVYKIGTGDIYSAAIALFHLLDGVSLRDSAWYASAAVSRYVESPIERLLFEKKDEIVNIAKRMMDQKRPYQPKSLSNKKVYLAGPFFNTAQQWLIDEARETLQGFGLEVFSPIHDVGEGAYDEVASLDIAGIDASDIVLAIVDGNDSGTLFEVGYARGRDIKVIAIAESCDEQNLTMIRGSGCGVAGDFATGIYAVCWELLADD</sequence>
<dbReference type="AlphaFoldDB" id="A0A432ZSY8"/>
<gene>
    <name evidence="1" type="ORF">CWI84_02225</name>
</gene>
<comment type="caution">
    <text evidence="1">The sequence shown here is derived from an EMBL/GenBank/DDBJ whole genome shotgun (WGS) entry which is preliminary data.</text>
</comment>
<reference evidence="1 2" key="1">
    <citation type="journal article" date="2011" name="Front. Microbiol.">
        <title>Genomic signatures of strain selection and enhancement in Bacillus atrophaeus var. globigii, a historical biowarfare simulant.</title>
        <authorList>
            <person name="Gibbons H.S."/>
            <person name="Broomall S.M."/>
            <person name="McNew L.A."/>
            <person name="Daligault H."/>
            <person name="Chapman C."/>
            <person name="Bruce D."/>
            <person name="Karavis M."/>
            <person name="Krepps M."/>
            <person name="McGregor P.A."/>
            <person name="Hong C."/>
            <person name="Park K.H."/>
            <person name="Akmal A."/>
            <person name="Feldman A."/>
            <person name="Lin J.S."/>
            <person name="Chang W.E."/>
            <person name="Higgs B.W."/>
            <person name="Demirev P."/>
            <person name="Lindquist J."/>
            <person name="Liem A."/>
            <person name="Fochler E."/>
            <person name="Read T.D."/>
            <person name="Tapia R."/>
            <person name="Johnson S."/>
            <person name="Bishop-Lilly K.A."/>
            <person name="Detter C."/>
            <person name="Han C."/>
            <person name="Sozhamannan S."/>
            <person name="Rosenzweig C.N."/>
            <person name="Skowronski E.W."/>
        </authorList>
    </citation>
    <scope>NUCLEOTIDE SEQUENCE [LARGE SCALE GENOMIC DNA]</scope>
    <source>
        <strain evidence="1 2">CC-PW-9</strain>
    </source>
</reference>
<name>A0A432ZSY8_9GAMM</name>
<dbReference type="InterPro" id="IPR029056">
    <property type="entry name" value="Ribokinase-like"/>
</dbReference>
<dbReference type="InterPro" id="IPR007710">
    <property type="entry name" value="Nucleoside_deoxyribTrfase"/>
</dbReference>
<keyword evidence="2" id="KW-1185">Reference proteome</keyword>
<dbReference type="Pfam" id="PF05014">
    <property type="entry name" value="Nuc_deoxyrib_tr"/>
    <property type="match status" value="1"/>
</dbReference>
<dbReference type="Proteomes" id="UP000287996">
    <property type="component" value="Unassembled WGS sequence"/>
</dbReference>
<keyword evidence="1" id="KW-0808">Transferase</keyword>
<dbReference type="Gene3D" id="3.40.50.450">
    <property type="match status" value="1"/>
</dbReference>